<accession>A0ABR2KXG1</accession>
<evidence type="ECO:0008006" key="3">
    <source>
        <dbReference type="Google" id="ProtNLM"/>
    </source>
</evidence>
<dbReference type="Proteomes" id="UP001470230">
    <property type="component" value="Unassembled WGS sequence"/>
</dbReference>
<evidence type="ECO:0000313" key="1">
    <source>
        <dbReference type="EMBL" id="KAK8895426.1"/>
    </source>
</evidence>
<dbReference type="EMBL" id="JAPFFF010000003">
    <property type="protein sequence ID" value="KAK8895426.1"/>
    <property type="molecule type" value="Genomic_DNA"/>
</dbReference>
<dbReference type="SUPFAM" id="SSF56112">
    <property type="entry name" value="Protein kinase-like (PK-like)"/>
    <property type="match status" value="1"/>
</dbReference>
<dbReference type="Gene3D" id="1.10.510.10">
    <property type="entry name" value="Transferase(Phosphotransferase) domain 1"/>
    <property type="match status" value="1"/>
</dbReference>
<comment type="caution">
    <text evidence="1">The sequence shown here is derived from an EMBL/GenBank/DDBJ whole genome shotgun (WGS) entry which is preliminary data.</text>
</comment>
<dbReference type="SUPFAM" id="SSF48403">
    <property type="entry name" value="Ankyrin repeat"/>
    <property type="match status" value="1"/>
</dbReference>
<name>A0ABR2KXG1_9EUKA</name>
<sequence length="190" mass="22311">MSFQETLNAFIGCDIKTVQSILAKKEFDINCKDILTKNIHDIQNLFFFHKIQIFNHFWNSIEIINWTPLIYASCIGYTKIVQLLLSRPNIDINCKSIYKKFSLKNASIGILPQLPDSIIGWVRKLIVRCLSSSPDKRPSFEEIFEIMKANDYDLFNEKSPKLTSKQKQMKSEIEQRILKIEAFEYQHRDD</sequence>
<dbReference type="InterPro" id="IPR011009">
    <property type="entry name" value="Kinase-like_dom_sf"/>
</dbReference>
<dbReference type="InterPro" id="IPR036770">
    <property type="entry name" value="Ankyrin_rpt-contain_sf"/>
</dbReference>
<dbReference type="Pfam" id="PF00023">
    <property type="entry name" value="Ank"/>
    <property type="match status" value="1"/>
</dbReference>
<evidence type="ECO:0000313" key="2">
    <source>
        <dbReference type="Proteomes" id="UP001470230"/>
    </source>
</evidence>
<organism evidence="1 2">
    <name type="scientific">Tritrichomonas musculus</name>
    <dbReference type="NCBI Taxonomy" id="1915356"/>
    <lineage>
        <taxon>Eukaryota</taxon>
        <taxon>Metamonada</taxon>
        <taxon>Parabasalia</taxon>
        <taxon>Tritrichomonadida</taxon>
        <taxon>Tritrichomonadidae</taxon>
        <taxon>Tritrichomonas</taxon>
    </lineage>
</organism>
<dbReference type="InterPro" id="IPR002110">
    <property type="entry name" value="Ankyrin_rpt"/>
</dbReference>
<reference evidence="1 2" key="1">
    <citation type="submission" date="2024-04" db="EMBL/GenBank/DDBJ databases">
        <title>Tritrichomonas musculus Genome.</title>
        <authorList>
            <person name="Alves-Ferreira E."/>
            <person name="Grigg M."/>
            <person name="Lorenzi H."/>
            <person name="Galac M."/>
        </authorList>
    </citation>
    <scope>NUCLEOTIDE SEQUENCE [LARGE SCALE GENOMIC DNA]</scope>
    <source>
        <strain evidence="1 2">EAF2021</strain>
    </source>
</reference>
<proteinExistence type="predicted"/>
<protein>
    <recommendedName>
        <fullName evidence="3">Serine-threonine/tyrosine-protein kinase catalytic domain-containing protein</fullName>
    </recommendedName>
</protein>
<keyword evidence="2" id="KW-1185">Reference proteome</keyword>
<gene>
    <name evidence="1" type="ORF">M9Y10_023890</name>
</gene>